<dbReference type="Pfam" id="PF05380">
    <property type="entry name" value="Peptidase_A17"/>
    <property type="match status" value="1"/>
</dbReference>
<name>A0A6V7XWA5_MELEN</name>
<sequence>MSSGPIRQMIVPAIRQLKTNLNEATNIITAQQEVLEEQQLQRLRTLRKQLASNTVRIENLNREWQEFMRKIDPENLPAEERIYENFQRPAPDDPLLAGYKHFTEWVVDALAIIDTIDEIVERDSTSGNLQSRTRSRSASIQSRHSHPSQRTYQQDLPRNPAYDSFKIAPMEIPKFSGEPEKWTSFWQCFELAIHNNPNIPDALKIHHLCNSLMGSAESTIQGYPRIAENYPIIVECLKGRYGSTRNLREALQSELLQLPPTKDTADSLRTFCDTIERICRQLECNFSTKEDASLLVTTIKAKLPSTLIEKIIERERSSPAGEWTHKELRNFLLEQVAIREEVEMCTKRLKVPSSQREDIQPTRQSKSHRPAHSPPANFTRTFTAIERNVGQCSLCNGDHLPSVCHKFPTPESRKTRLQAQRRCLNCLREGHKIGQCTSTKRCRNCSGKHHFIICTRQKGEQYKRRISHPTNEQNNYFRGNENLSPVNSLTHQPTKIYTNSRMNSENLPGTNRNVPANPEMAMTATESKPHTFLMTCKLKLSSGNNRPIYTTIGLWDTGSQTSYISQSLVDRLRPPRVSTSNHSVRVFGADKVKFRSTGHKIRLHKPNGRWEEAVFCSIPQIVPAFPCIQWDGTRIPTNHRELKHIPVKNREPEILLGVREFWRFFLGSRKIGRNLHIIKTHFGSMLCGELPHYISPTSLTCISLSAVHSSPEEMHASNEIEQFGNLQSMGITANPENKDDEIANRLVEQSITQDHDGRYTAGLPRKSPKGTSGSSLELPSNFDMAAKCLYSVFNQIEGAPTIAQEYHDVIENQLERGVIETEQCNPNSQEHILPHHAVLNKGKIRLLYDAIAHLKGLPSINQSLFRGPVSLANLMNQLLIFRETNIPALADIEKACHQISPIESDREFCKFLWLKNLDQPISPSNLAVYRYKGIAFGTISFPYILDAANRHHLSKERTALFLLENRLRPLKANSKLTLPRLELLGILAGVRATKLIQKELQRELDKTFIWSDSTIALSWLLGVEHQPTFITNRAKEIRTLTNPDSTAESQITNTLINTGRFHSWDQIRTTIWVLRFLKPKFIKPGREPSLLTKNRRPELLSISQASRRENFAFSANDFLTDGHLLINIAQQQTINEIKHHPLQTAQNGLLPLEPEVQRIERPTLARPIILLQSRTQTAHKGKRLETQSAPRIGELLIVEEKYNPKNLWPMGRIVKLGGKPGATRSVEIKCKMATFSRVHSIACAF</sequence>
<feature type="region of interest" description="Disordered" evidence="2">
    <location>
        <begin position="350"/>
        <end position="377"/>
    </location>
</feature>
<keyword evidence="1" id="KW-0175">Coiled coil</keyword>
<feature type="coiled-coil region" evidence="1">
    <location>
        <begin position="14"/>
        <end position="63"/>
    </location>
</feature>
<protein>
    <submittedName>
        <fullName evidence="3">Uncharacterized protein</fullName>
    </submittedName>
</protein>
<evidence type="ECO:0000313" key="4">
    <source>
        <dbReference type="Proteomes" id="UP000580250"/>
    </source>
</evidence>
<dbReference type="PANTHER" id="PTHR47331">
    <property type="entry name" value="PHD-TYPE DOMAIN-CONTAINING PROTEIN"/>
    <property type="match status" value="1"/>
</dbReference>
<feature type="region of interest" description="Disordered" evidence="2">
    <location>
        <begin position="124"/>
        <end position="157"/>
    </location>
</feature>
<accession>A0A6V7XWA5</accession>
<dbReference type="AlphaFoldDB" id="A0A6V7XWA5"/>
<evidence type="ECO:0000313" key="3">
    <source>
        <dbReference type="EMBL" id="CAD2203649.1"/>
    </source>
</evidence>
<feature type="compositionally biased region" description="Polar residues" evidence="2">
    <location>
        <begin position="125"/>
        <end position="156"/>
    </location>
</feature>
<dbReference type="OrthoDB" id="5920525at2759"/>
<organism evidence="3 4">
    <name type="scientific">Meloidogyne enterolobii</name>
    <name type="common">Root-knot nematode worm</name>
    <name type="synonym">Meloidogyne mayaguensis</name>
    <dbReference type="NCBI Taxonomy" id="390850"/>
    <lineage>
        <taxon>Eukaryota</taxon>
        <taxon>Metazoa</taxon>
        <taxon>Ecdysozoa</taxon>
        <taxon>Nematoda</taxon>
        <taxon>Chromadorea</taxon>
        <taxon>Rhabditida</taxon>
        <taxon>Tylenchina</taxon>
        <taxon>Tylenchomorpha</taxon>
        <taxon>Tylenchoidea</taxon>
        <taxon>Meloidogynidae</taxon>
        <taxon>Meloidogyninae</taxon>
        <taxon>Meloidogyne</taxon>
    </lineage>
</organism>
<dbReference type="InterPro" id="IPR005312">
    <property type="entry name" value="DUF1759"/>
</dbReference>
<gene>
    <name evidence="3" type="ORF">MENT_LOCUS57345</name>
</gene>
<dbReference type="InterPro" id="IPR008042">
    <property type="entry name" value="Retrotrans_Pao"/>
</dbReference>
<dbReference type="Proteomes" id="UP000580250">
    <property type="component" value="Unassembled WGS sequence"/>
</dbReference>
<reference evidence="3 4" key="1">
    <citation type="submission" date="2020-08" db="EMBL/GenBank/DDBJ databases">
        <authorList>
            <person name="Koutsovoulos G."/>
            <person name="Danchin GJ E."/>
        </authorList>
    </citation>
    <scope>NUCLEOTIDE SEQUENCE [LARGE SCALE GENOMIC DNA]</scope>
</reference>
<feature type="region of interest" description="Disordered" evidence="2">
    <location>
        <begin position="754"/>
        <end position="776"/>
    </location>
</feature>
<dbReference type="EMBL" id="CAJEWN010002433">
    <property type="protein sequence ID" value="CAD2203649.1"/>
    <property type="molecule type" value="Genomic_DNA"/>
</dbReference>
<comment type="caution">
    <text evidence="3">The sequence shown here is derived from an EMBL/GenBank/DDBJ whole genome shotgun (WGS) entry which is preliminary data.</text>
</comment>
<evidence type="ECO:0000256" key="2">
    <source>
        <dbReference type="SAM" id="MobiDB-lite"/>
    </source>
</evidence>
<proteinExistence type="predicted"/>
<evidence type="ECO:0000256" key="1">
    <source>
        <dbReference type="SAM" id="Coils"/>
    </source>
</evidence>
<dbReference type="PANTHER" id="PTHR47331:SF5">
    <property type="entry name" value="RIBONUCLEASE H"/>
    <property type="match status" value="1"/>
</dbReference>
<dbReference type="Pfam" id="PF03564">
    <property type="entry name" value="DUF1759"/>
    <property type="match status" value="1"/>
</dbReference>